<proteinExistence type="predicted"/>
<name>A0AAV1A5E5_VICFA</name>
<dbReference type="PANTHER" id="PTHR47150:SF7">
    <property type="entry name" value="NUCLEASE"/>
    <property type="match status" value="1"/>
</dbReference>
<gene>
    <name evidence="1" type="ORF">VFH_III203600</name>
</gene>
<dbReference type="AlphaFoldDB" id="A0AAV1A5E5"/>
<reference evidence="1 2" key="1">
    <citation type="submission" date="2023-01" db="EMBL/GenBank/DDBJ databases">
        <authorList>
            <person name="Kreplak J."/>
        </authorList>
    </citation>
    <scope>NUCLEOTIDE SEQUENCE [LARGE SCALE GENOMIC DNA]</scope>
</reference>
<dbReference type="InterPro" id="IPR006912">
    <property type="entry name" value="Harbinger_derived_prot"/>
</dbReference>
<dbReference type="PANTHER" id="PTHR47150">
    <property type="entry name" value="OS12G0169200 PROTEIN"/>
    <property type="match status" value="1"/>
</dbReference>
<dbReference type="Proteomes" id="UP001157006">
    <property type="component" value="Chromosome 3"/>
</dbReference>
<protein>
    <submittedName>
        <fullName evidence="1">Uncharacterized protein</fullName>
    </submittedName>
</protein>
<dbReference type="Pfam" id="PF04827">
    <property type="entry name" value="Plant_tran"/>
    <property type="match status" value="1"/>
</dbReference>
<organism evidence="1 2">
    <name type="scientific">Vicia faba</name>
    <name type="common">Broad bean</name>
    <name type="synonym">Faba vulgaris</name>
    <dbReference type="NCBI Taxonomy" id="3906"/>
    <lineage>
        <taxon>Eukaryota</taxon>
        <taxon>Viridiplantae</taxon>
        <taxon>Streptophyta</taxon>
        <taxon>Embryophyta</taxon>
        <taxon>Tracheophyta</taxon>
        <taxon>Spermatophyta</taxon>
        <taxon>Magnoliopsida</taxon>
        <taxon>eudicotyledons</taxon>
        <taxon>Gunneridae</taxon>
        <taxon>Pentapetalae</taxon>
        <taxon>rosids</taxon>
        <taxon>fabids</taxon>
        <taxon>Fabales</taxon>
        <taxon>Fabaceae</taxon>
        <taxon>Papilionoideae</taxon>
        <taxon>50 kb inversion clade</taxon>
        <taxon>NPAAA clade</taxon>
        <taxon>Hologalegina</taxon>
        <taxon>IRL clade</taxon>
        <taxon>Fabeae</taxon>
        <taxon>Vicia</taxon>
    </lineage>
</organism>
<sequence length="108" mass="12914">MPQGDKRKLFAQHQEDGRKDIERAFGVLQSQFVIIRNPTRSWHLDVLKRIIDTCIIPHNMIIEDERATYGDNFNYSYEHLDSDPIVPLDDSNNDFQEFLRRRHHNNHN</sequence>
<accession>A0AAV1A5E5</accession>
<evidence type="ECO:0000313" key="1">
    <source>
        <dbReference type="EMBL" id="CAI8605890.1"/>
    </source>
</evidence>
<evidence type="ECO:0000313" key="2">
    <source>
        <dbReference type="Proteomes" id="UP001157006"/>
    </source>
</evidence>
<dbReference type="EMBL" id="OX451738">
    <property type="protein sequence ID" value="CAI8605890.1"/>
    <property type="molecule type" value="Genomic_DNA"/>
</dbReference>
<keyword evidence="2" id="KW-1185">Reference proteome</keyword>